<reference evidence="2" key="2">
    <citation type="submission" date="2020-04" db="EMBL/GenBank/DDBJ databases">
        <authorList>
            <consortium name="NCBI Genome Project"/>
        </authorList>
    </citation>
    <scope>NUCLEOTIDE SEQUENCE</scope>
    <source>
        <strain evidence="2">CBS 342.82</strain>
    </source>
</reference>
<dbReference type="AlphaFoldDB" id="A0A6J3MFL7"/>
<evidence type="ECO:0000313" key="1">
    <source>
        <dbReference type="Proteomes" id="UP000504637"/>
    </source>
</evidence>
<accession>A0A6J3MFL7</accession>
<keyword evidence="1" id="KW-1185">Reference proteome</keyword>
<dbReference type="GeneID" id="54356800"/>
<proteinExistence type="predicted"/>
<organism evidence="2">
    <name type="scientific">Dissoconium aciculare CBS 342.82</name>
    <dbReference type="NCBI Taxonomy" id="1314786"/>
    <lineage>
        <taxon>Eukaryota</taxon>
        <taxon>Fungi</taxon>
        <taxon>Dikarya</taxon>
        <taxon>Ascomycota</taxon>
        <taxon>Pezizomycotina</taxon>
        <taxon>Dothideomycetes</taxon>
        <taxon>Dothideomycetidae</taxon>
        <taxon>Mycosphaerellales</taxon>
        <taxon>Dissoconiaceae</taxon>
        <taxon>Dissoconium</taxon>
    </lineage>
</organism>
<name>A0A6J3MFL7_9PEZI</name>
<dbReference type="Proteomes" id="UP000504637">
    <property type="component" value="Unplaced"/>
</dbReference>
<reference evidence="2" key="3">
    <citation type="submission" date="2025-08" db="UniProtKB">
        <authorList>
            <consortium name="RefSeq"/>
        </authorList>
    </citation>
    <scope>IDENTIFICATION</scope>
    <source>
        <strain evidence="2">CBS 342.82</strain>
    </source>
</reference>
<protein>
    <submittedName>
        <fullName evidence="2">Uncharacterized protein</fullName>
    </submittedName>
</protein>
<evidence type="ECO:0000313" key="2">
    <source>
        <dbReference type="RefSeq" id="XP_033463837.1"/>
    </source>
</evidence>
<reference evidence="2" key="1">
    <citation type="submission" date="2020-01" db="EMBL/GenBank/DDBJ databases">
        <authorList>
            <consortium name="DOE Joint Genome Institute"/>
            <person name="Haridas S."/>
            <person name="Albert R."/>
            <person name="Binder M."/>
            <person name="Bloem J."/>
            <person name="Labutti K."/>
            <person name="Salamov A."/>
            <person name="Andreopoulos B."/>
            <person name="Baker S.E."/>
            <person name="Barry K."/>
            <person name="Bills G."/>
            <person name="Bluhm B.H."/>
            <person name="Cannon C."/>
            <person name="Castanera R."/>
            <person name="Culley D.E."/>
            <person name="Daum C."/>
            <person name="Ezra D."/>
            <person name="Gonzalez J.B."/>
            <person name="Henrissat B."/>
            <person name="Kuo A."/>
            <person name="Liang C."/>
            <person name="Lipzen A."/>
            <person name="Lutzoni F."/>
            <person name="Magnuson J."/>
            <person name="Mondo S."/>
            <person name="Nolan M."/>
            <person name="Ohm R."/>
            <person name="Pangilinan J."/>
            <person name="Park H.-J."/>
            <person name="Ramirez L."/>
            <person name="Alfaro M."/>
            <person name="Sun H."/>
            <person name="Tritt A."/>
            <person name="Yoshinaga Y."/>
            <person name="Zwiers L.-H."/>
            <person name="Turgeon B.G."/>
            <person name="Goodwin S.B."/>
            <person name="Spatafora J.W."/>
            <person name="Crous P.W."/>
            <person name="Grigoriev I.V."/>
        </authorList>
    </citation>
    <scope>NUCLEOTIDE SEQUENCE</scope>
    <source>
        <strain evidence="2">CBS 342.82</strain>
    </source>
</reference>
<dbReference type="RefSeq" id="XP_033463837.1">
    <property type="nucleotide sequence ID" value="XM_033599001.1"/>
</dbReference>
<gene>
    <name evidence="2" type="ORF">K489DRAFT_125639</name>
</gene>
<sequence>MPASCRPLYIQLGFILQTLSSIPSLCEIRPDRSIASYRHNTNPFTYSSASIDRSEVALRLPSVLSSRDEGCAIPSAAAVGVHGIVFEPQLSSHAASRELSKNYAMRLRNLP</sequence>